<dbReference type="EMBL" id="CP099421">
    <property type="protein sequence ID" value="USW52045.1"/>
    <property type="molecule type" value="Genomic_DNA"/>
</dbReference>
<dbReference type="Proteomes" id="UP001056384">
    <property type="component" value="Chromosome 4"/>
</dbReference>
<evidence type="ECO:0000313" key="3">
    <source>
        <dbReference type="Proteomes" id="UP001056384"/>
    </source>
</evidence>
<feature type="region of interest" description="Disordered" evidence="1">
    <location>
        <begin position="154"/>
        <end position="207"/>
    </location>
</feature>
<evidence type="ECO:0000256" key="1">
    <source>
        <dbReference type="SAM" id="MobiDB-lite"/>
    </source>
</evidence>
<feature type="compositionally biased region" description="Basic residues" evidence="1">
    <location>
        <begin position="154"/>
        <end position="169"/>
    </location>
</feature>
<protein>
    <submittedName>
        <fullName evidence="2">Uncharacterized protein</fullName>
    </submittedName>
</protein>
<reference evidence="2" key="1">
    <citation type="submission" date="2022-06" db="EMBL/GenBank/DDBJ databases">
        <title>Complete genome sequences of two strains of the flax pathogen Septoria linicola.</title>
        <authorList>
            <person name="Lapalu N."/>
            <person name="Simon A."/>
            <person name="Demenou B."/>
            <person name="Paumier D."/>
            <person name="Guillot M.-P."/>
            <person name="Gout L."/>
            <person name="Valade R."/>
        </authorList>
    </citation>
    <scope>NUCLEOTIDE SEQUENCE</scope>
    <source>
        <strain evidence="2">SE15195</strain>
    </source>
</reference>
<organism evidence="2 3">
    <name type="scientific">Septoria linicola</name>
    <dbReference type="NCBI Taxonomy" id="215465"/>
    <lineage>
        <taxon>Eukaryota</taxon>
        <taxon>Fungi</taxon>
        <taxon>Dikarya</taxon>
        <taxon>Ascomycota</taxon>
        <taxon>Pezizomycotina</taxon>
        <taxon>Dothideomycetes</taxon>
        <taxon>Dothideomycetidae</taxon>
        <taxon>Mycosphaerellales</taxon>
        <taxon>Mycosphaerellaceae</taxon>
        <taxon>Septoria</taxon>
    </lineage>
</organism>
<feature type="compositionally biased region" description="Basic and acidic residues" evidence="1">
    <location>
        <begin position="194"/>
        <end position="204"/>
    </location>
</feature>
<feature type="compositionally biased region" description="Basic residues" evidence="1">
    <location>
        <begin position="179"/>
        <end position="192"/>
    </location>
</feature>
<proteinExistence type="predicted"/>
<feature type="compositionally biased region" description="Basic and acidic residues" evidence="1">
    <location>
        <begin position="1"/>
        <end position="12"/>
    </location>
</feature>
<sequence>MAYRDASPRSDTSDTWISAREPSPLDDDSFLFCDTRASSSRLQDAYPNNWIEAIILARRSTESKLRELHQKLADRLDTGPNGPRGAEYITCETCAETTAILVPLSVMDAFRQMTSGMWMPTKDGHRSVTCVCVKCIEAERPGTAIEKFMKSIKTKKQSRNAKKKLKPKPAVHVPPNKVSKPRKIKKAGKAGKYKQSEPTHHVHGLDGGLTVGELQKIYQRCNKKYRNSGKAQRNAMKELAVEAAIAAKRDKRPDFEAEVAAGQSKTSFQSEPLLDYLETIVQELPMREPLGTTGSLKARPRTPDLQTEEGCGYQYDCLLVPRPLGA</sequence>
<feature type="region of interest" description="Disordered" evidence="1">
    <location>
        <begin position="1"/>
        <end position="21"/>
    </location>
</feature>
<accession>A0A9Q9AT32</accession>
<gene>
    <name evidence="2" type="ORF">Slin15195_G053640</name>
</gene>
<dbReference type="AlphaFoldDB" id="A0A9Q9AT32"/>
<keyword evidence="3" id="KW-1185">Reference proteome</keyword>
<name>A0A9Q9AT32_9PEZI</name>
<evidence type="ECO:0000313" key="2">
    <source>
        <dbReference type="EMBL" id="USW52045.1"/>
    </source>
</evidence>